<protein>
    <submittedName>
        <fullName evidence="2">Uncharacterized protein</fullName>
    </submittedName>
</protein>
<dbReference type="EMBL" id="JAANIU010014749">
    <property type="protein sequence ID" value="KAG1529558.1"/>
    <property type="molecule type" value="Genomic_DNA"/>
</dbReference>
<sequence>MTNVVGATPLGCTCRPAALPAGTNRMYSNDSMLPRRSVRDIPSNAPPASGSQTSSSRRSSVPPHQCPASQSNSAGAALAAQLASASPAPSITIFDLNMPSAPG</sequence>
<reference evidence="2 3" key="1">
    <citation type="journal article" date="2020" name="Microb. Genom.">
        <title>Genetic diversity of clinical and environmental Mucorales isolates obtained from an investigation of mucormycosis cases among solid organ transplant recipients.</title>
        <authorList>
            <person name="Nguyen M.H."/>
            <person name="Kaul D."/>
            <person name="Muto C."/>
            <person name="Cheng S.J."/>
            <person name="Richter R.A."/>
            <person name="Bruno V.M."/>
            <person name="Liu G."/>
            <person name="Beyhan S."/>
            <person name="Sundermann A.J."/>
            <person name="Mounaud S."/>
            <person name="Pasculle A.W."/>
            <person name="Nierman W.C."/>
            <person name="Driscoll E."/>
            <person name="Cumbie R."/>
            <person name="Clancy C.J."/>
            <person name="Dupont C.L."/>
        </authorList>
    </citation>
    <scope>NUCLEOTIDE SEQUENCE [LARGE SCALE GENOMIC DNA]</scope>
    <source>
        <strain evidence="2 3">GL24</strain>
    </source>
</reference>
<evidence type="ECO:0000313" key="2">
    <source>
        <dbReference type="EMBL" id="KAG1529558.1"/>
    </source>
</evidence>
<feature type="compositionally biased region" description="Low complexity" evidence="1">
    <location>
        <begin position="68"/>
        <end position="81"/>
    </location>
</feature>
<evidence type="ECO:0000313" key="3">
    <source>
        <dbReference type="Proteomes" id="UP000740926"/>
    </source>
</evidence>
<accession>A0A9P7BZ40</accession>
<feature type="region of interest" description="Disordered" evidence="1">
    <location>
        <begin position="15"/>
        <end position="81"/>
    </location>
</feature>
<dbReference type="AlphaFoldDB" id="A0A9P7BZ40"/>
<gene>
    <name evidence="2" type="ORF">G6F50_017915</name>
</gene>
<proteinExistence type="predicted"/>
<keyword evidence="3" id="KW-1185">Reference proteome</keyword>
<dbReference type="Proteomes" id="UP000740926">
    <property type="component" value="Unassembled WGS sequence"/>
</dbReference>
<evidence type="ECO:0000256" key="1">
    <source>
        <dbReference type="SAM" id="MobiDB-lite"/>
    </source>
</evidence>
<organism evidence="2 3">
    <name type="scientific">Rhizopus delemar</name>
    <dbReference type="NCBI Taxonomy" id="936053"/>
    <lineage>
        <taxon>Eukaryota</taxon>
        <taxon>Fungi</taxon>
        <taxon>Fungi incertae sedis</taxon>
        <taxon>Mucoromycota</taxon>
        <taxon>Mucoromycotina</taxon>
        <taxon>Mucoromycetes</taxon>
        <taxon>Mucorales</taxon>
        <taxon>Mucorineae</taxon>
        <taxon>Rhizopodaceae</taxon>
        <taxon>Rhizopus</taxon>
    </lineage>
</organism>
<name>A0A9P7BZ40_9FUNG</name>
<feature type="compositionally biased region" description="Low complexity" evidence="1">
    <location>
        <begin position="49"/>
        <end position="60"/>
    </location>
</feature>
<comment type="caution">
    <text evidence="2">The sequence shown here is derived from an EMBL/GenBank/DDBJ whole genome shotgun (WGS) entry which is preliminary data.</text>
</comment>